<sequence>MTDLIAAPAPPRLAIDGDSRTFPVARIFCIGRNYADHAKEMGEAAEAIFFTKPASAVSTAAGLPYPTETADLHHEVELVLALGEGGAIIACGTGVDLTKRDLQSRLKAKSAPWEIAKGFDASAPMGKLKLGPPPATGTISLSVNGGMRQSGDLGQMILPPAALLAELSRYFTLGAGDLIFTGTPAGVSALHPGDTVAARIDGLPPLDFALTERS</sequence>
<name>A0A495DE80_9PROT</name>
<dbReference type="SUPFAM" id="SSF56529">
    <property type="entry name" value="FAH"/>
    <property type="match status" value="1"/>
</dbReference>
<organism evidence="3 4">
    <name type="scientific">Maricaulis maris</name>
    <dbReference type="NCBI Taxonomy" id="74318"/>
    <lineage>
        <taxon>Bacteria</taxon>
        <taxon>Pseudomonadati</taxon>
        <taxon>Pseudomonadota</taxon>
        <taxon>Alphaproteobacteria</taxon>
        <taxon>Maricaulales</taxon>
        <taxon>Maricaulaceae</taxon>
        <taxon>Maricaulis</taxon>
    </lineage>
</organism>
<accession>A0A495DE80</accession>
<evidence type="ECO:0000313" key="4">
    <source>
        <dbReference type="Proteomes" id="UP000273675"/>
    </source>
</evidence>
<dbReference type="Gene3D" id="3.90.850.10">
    <property type="entry name" value="Fumarylacetoacetase-like, C-terminal domain"/>
    <property type="match status" value="1"/>
</dbReference>
<proteinExistence type="predicted"/>
<gene>
    <name evidence="3" type="ORF">C7435_1406</name>
</gene>
<evidence type="ECO:0000259" key="2">
    <source>
        <dbReference type="Pfam" id="PF01557"/>
    </source>
</evidence>
<dbReference type="AlphaFoldDB" id="A0A495DE80"/>
<evidence type="ECO:0000313" key="3">
    <source>
        <dbReference type="EMBL" id="RKR00205.1"/>
    </source>
</evidence>
<dbReference type="RefSeq" id="WP_121210560.1">
    <property type="nucleotide sequence ID" value="NZ_RBIM01000003.1"/>
</dbReference>
<dbReference type="PANTHER" id="PTHR11820">
    <property type="entry name" value="ACYLPYRUVASE"/>
    <property type="match status" value="1"/>
</dbReference>
<keyword evidence="3" id="KW-0670">Pyruvate</keyword>
<dbReference type="InterPro" id="IPR036663">
    <property type="entry name" value="Fumarylacetoacetase_C_sf"/>
</dbReference>
<evidence type="ECO:0000256" key="1">
    <source>
        <dbReference type="ARBA" id="ARBA00022723"/>
    </source>
</evidence>
<dbReference type="GO" id="GO:0046872">
    <property type="term" value="F:metal ion binding"/>
    <property type="evidence" value="ECO:0007669"/>
    <property type="project" value="UniProtKB-KW"/>
</dbReference>
<dbReference type="PANTHER" id="PTHR11820:SF90">
    <property type="entry name" value="FLUTATHIONE S-TRANSFERASE"/>
    <property type="match status" value="1"/>
</dbReference>
<comment type="caution">
    <text evidence="3">The sequence shown here is derived from an EMBL/GenBank/DDBJ whole genome shotgun (WGS) entry which is preliminary data.</text>
</comment>
<dbReference type="OrthoDB" id="5197601at2"/>
<feature type="domain" description="Fumarylacetoacetase-like C-terminal" evidence="2">
    <location>
        <begin position="27"/>
        <end position="207"/>
    </location>
</feature>
<keyword evidence="3" id="KW-0378">Hydrolase</keyword>
<reference evidence="3 4" key="1">
    <citation type="submission" date="2018-10" db="EMBL/GenBank/DDBJ databases">
        <title>Genomic Encyclopedia of Type Strains, Phase IV (KMG-IV): sequencing the most valuable type-strain genomes for metagenomic binning, comparative biology and taxonomic classification.</title>
        <authorList>
            <person name="Goeker M."/>
        </authorList>
    </citation>
    <scope>NUCLEOTIDE SEQUENCE [LARGE SCALE GENOMIC DNA]</scope>
    <source>
        <strain evidence="3 4">DSM 4734</strain>
    </source>
</reference>
<protein>
    <submittedName>
        <fullName evidence="3">Fumarylpyruvate hydrolase</fullName>
    </submittedName>
</protein>
<dbReference type="GO" id="GO:0018773">
    <property type="term" value="F:acetylpyruvate hydrolase activity"/>
    <property type="evidence" value="ECO:0007669"/>
    <property type="project" value="TreeGrafter"/>
</dbReference>
<keyword evidence="1" id="KW-0479">Metal-binding</keyword>
<dbReference type="Pfam" id="PF01557">
    <property type="entry name" value="FAA_hydrolase"/>
    <property type="match status" value="1"/>
</dbReference>
<dbReference type="Proteomes" id="UP000273675">
    <property type="component" value="Unassembled WGS sequence"/>
</dbReference>
<dbReference type="InterPro" id="IPR011234">
    <property type="entry name" value="Fumarylacetoacetase-like_C"/>
</dbReference>
<dbReference type="EMBL" id="RBIM01000003">
    <property type="protein sequence ID" value="RKR00205.1"/>
    <property type="molecule type" value="Genomic_DNA"/>
</dbReference>